<comment type="cofactor">
    <cofactor evidence="9">
        <name>Mg(2+)</name>
        <dbReference type="ChEBI" id="CHEBI:18420"/>
    </cofactor>
    <text evidence="9">Binds 1 Mg(2+) ion per monomer.</text>
</comment>
<evidence type="ECO:0000256" key="1">
    <source>
        <dbReference type="ARBA" id="ARBA00008026"/>
    </source>
</evidence>
<feature type="binding site" description="in other chain" evidence="9">
    <location>
        <position position="90"/>
    </location>
    <ligand>
        <name>ATP</name>
        <dbReference type="ChEBI" id="CHEBI:30616"/>
        <note>ligand shared between dimeric partners</note>
    </ligand>
</feature>
<dbReference type="SUPFAM" id="SSF56042">
    <property type="entry name" value="PurM C-terminal domain-like"/>
    <property type="match status" value="1"/>
</dbReference>
<evidence type="ECO:0000256" key="3">
    <source>
        <dbReference type="ARBA" id="ARBA00022723"/>
    </source>
</evidence>
<feature type="active site" evidence="9">
    <location>
        <position position="16"/>
    </location>
</feature>
<keyword evidence="7 9" id="KW-0460">Magnesium</keyword>
<proteinExistence type="inferred from homology"/>
<comment type="caution">
    <text evidence="12">The sequence shown here is derived from an EMBL/GenBank/DDBJ whole genome shotgun (WGS) entry which is preliminary data.</text>
</comment>
<dbReference type="RefSeq" id="WP_343812895.1">
    <property type="nucleotide sequence ID" value="NZ_BAAADS010000015.1"/>
</dbReference>
<evidence type="ECO:0000313" key="12">
    <source>
        <dbReference type="EMBL" id="GAA0604027.1"/>
    </source>
</evidence>
<protein>
    <recommendedName>
        <fullName evidence="9">Selenide, water dikinase</fullName>
        <ecNumber evidence="9">2.7.9.3</ecNumber>
    </recommendedName>
    <alternativeName>
        <fullName evidence="9">Selenium donor protein</fullName>
    </alternativeName>
    <alternativeName>
        <fullName evidence="9">Selenophosphate synthase</fullName>
    </alternativeName>
</protein>
<dbReference type="InterPro" id="IPR004536">
    <property type="entry name" value="SPS/SelD"/>
</dbReference>
<dbReference type="Gene3D" id="3.90.650.10">
    <property type="entry name" value="PurM-like C-terminal domain"/>
    <property type="match status" value="1"/>
</dbReference>
<dbReference type="Pfam" id="PF00586">
    <property type="entry name" value="AIRS"/>
    <property type="match status" value="1"/>
</dbReference>
<dbReference type="InterPro" id="IPR023061">
    <property type="entry name" value="SelD_I"/>
</dbReference>
<dbReference type="CDD" id="cd02195">
    <property type="entry name" value="SelD"/>
    <property type="match status" value="1"/>
</dbReference>
<evidence type="ECO:0000256" key="7">
    <source>
        <dbReference type="ARBA" id="ARBA00022842"/>
    </source>
</evidence>
<feature type="binding site" evidence="9">
    <location>
        <position position="50"/>
    </location>
    <ligand>
        <name>Mg(2+)</name>
        <dbReference type="ChEBI" id="CHEBI:18420"/>
    </ligand>
</feature>
<evidence type="ECO:0000256" key="4">
    <source>
        <dbReference type="ARBA" id="ARBA00022741"/>
    </source>
</evidence>
<evidence type="ECO:0000256" key="8">
    <source>
        <dbReference type="ARBA" id="ARBA00023266"/>
    </source>
</evidence>
<dbReference type="PIRSF" id="PIRSF036407">
    <property type="entry name" value="Selenphspht_syn"/>
    <property type="match status" value="1"/>
</dbReference>
<evidence type="ECO:0000256" key="6">
    <source>
        <dbReference type="ARBA" id="ARBA00022840"/>
    </source>
</evidence>
<keyword evidence="13" id="KW-1185">Reference proteome</keyword>
<organism evidence="12 13">
    <name type="scientific">Virgibacillus siamensis</name>
    <dbReference type="NCBI Taxonomy" id="480071"/>
    <lineage>
        <taxon>Bacteria</taxon>
        <taxon>Bacillati</taxon>
        <taxon>Bacillota</taxon>
        <taxon>Bacilli</taxon>
        <taxon>Bacillales</taxon>
        <taxon>Bacillaceae</taxon>
        <taxon>Virgibacillus</taxon>
    </lineage>
</organism>
<evidence type="ECO:0000259" key="11">
    <source>
        <dbReference type="Pfam" id="PF02769"/>
    </source>
</evidence>
<dbReference type="Proteomes" id="UP001500866">
    <property type="component" value="Unassembled WGS sequence"/>
</dbReference>
<dbReference type="Pfam" id="PF02769">
    <property type="entry name" value="AIRS_C"/>
    <property type="match status" value="1"/>
</dbReference>
<keyword evidence="2 9" id="KW-0808">Transferase</keyword>
<sequence length="347" mass="36432">MTDTIKLTSLSSKGGCGCKIGPADLEKVLHTLPQSTPNENLLVGLDTSDDAGVYKLTDDLAIVQTVDFFTPIVDDPYSFGQVAAANAISDVYAMGGTPITALNIVAFPISTLDKDILTKILHGAQDKLEEAGVSLVGGHSIDDQEPKFGLAVTGTVNPEKVRTNQGAKSGDKLILTKPIGVGIMSTSIKNNLLDDTEIQRVTEVMTTLNKTAAETMASYDVHASTDVTGFGLLGHASEMAAASSVEIHIHHESVPVLPRTKELAESGSVPGGTKNNFKHVQDVVTYPDTMDQIDKWILCDAVTSGGLLIAAATDDANSLLNDLQKNGVDAHIIGEVVDGKAGTITVK</sequence>
<feature type="binding site" evidence="9">
    <location>
        <begin position="138"/>
        <end position="140"/>
    </location>
    <ligand>
        <name>ATP</name>
        <dbReference type="ChEBI" id="CHEBI:30616"/>
        <note>ligand shared between dimeric partners</note>
    </ligand>
</feature>
<dbReference type="InterPro" id="IPR010918">
    <property type="entry name" value="PurM-like_C_dom"/>
</dbReference>
<evidence type="ECO:0000259" key="10">
    <source>
        <dbReference type="Pfam" id="PF00586"/>
    </source>
</evidence>
<keyword evidence="8 9" id="KW-0711">Selenium</keyword>
<feature type="binding site" description="in other chain" evidence="9">
    <location>
        <position position="19"/>
    </location>
    <ligand>
        <name>ATP</name>
        <dbReference type="ChEBI" id="CHEBI:30616"/>
        <note>ligand shared between dimeric partners</note>
    </ligand>
</feature>
<dbReference type="HAMAP" id="MF_00625">
    <property type="entry name" value="SelD"/>
    <property type="match status" value="1"/>
</dbReference>
<feature type="site" description="Important for catalytic activity" evidence="9">
    <location>
        <position position="19"/>
    </location>
</feature>
<name>A0ABP3RAY8_9BACI</name>
<dbReference type="NCBIfam" id="NF002098">
    <property type="entry name" value="PRK00943.1"/>
    <property type="match status" value="1"/>
</dbReference>
<evidence type="ECO:0000256" key="5">
    <source>
        <dbReference type="ARBA" id="ARBA00022777"/>
    </source>
</evidence>
<dbReference type="PANTHER" id="PTHR10256:SF0">
    <property type="entry name" value="INACTIVE SELENIDE, WATER DIKINASE-LIKE PROTEIN-RELATED"/>
    <property type="match status" value="1"/>
</dbReference>
<feature type="binding site" evidence="9">
    <location>
        <position position="226"/>
    </location>
    <ligand>
        <name>Mg(2+)</name>
        <dbReference type="ChEBI" id="CHEBI:18420"/>
    </ligand>
</feature>
<gene>
    <name evidence="9 12" type="primary">selD</name>
    <name evidence="12" type="ORF">GCM10009001_21440</name>
</gene>
<dbReference type="PANTHER" id="PTHR10256">
    <property type="entry name" value="SELENIDE, WATER DIKINASE"/>
    <property type="match status" value="1"/>
</dbReference>
<feature type="binding site" description="in other chain" evidence="9">
    <location>
        <position position="67"/>
    </location>
    <ligand>
        <name>ATP</name>
        <dbReference type="ChEBI" id="CHEBI:30616"/>
        <note>ligand shared between dimeric partners</note>
    </ligand>
</feature>
<evidence type="ECO:0000256" key="9">
    <source>
        <dbReference type="HAMAP-Rule" id="MF_00625"/>
    </source>
</evidence>
<comment type="catalytic activity">
    <reaction evidence="9">
        <text>hydrogenselenide + ATP + H2O = selenophosphate + AMP + phosphate + 2 H(+)</text>
        <dbReference type="Rhea" id="RHEA:18737"/>
        <dbReference type="ChEBI" id="CHEBI:15377"/>
        <dbReference type="ChEBI" id="CHEBI:15378"/>
        <dbReference type="ChEBI" id="CHEBI:16144"/>
        <dbReference type="ChEBI" id="CHEBI:29317"/>
        <dbReference type="ChEBI" id="CHEBI:30616"/>
        <dbReference type="ChEBI" id="CHEBI:43474"/>
        <dbReference type="ChEBI" id="CHEBI:456215"/>
        <dbReference type="EC" id="2.7.9.3"/>
    </reaction>
</comment>
<dbReference type="NCBIfam" id="TIGR00476">
    <property type="entry name" value="selD"/>
    <property type="match status" value="1"/>
</dbReference>
<dbReference type="EMBL" id="BAAADS010000015">
    <property type="protein sequence ID" value="GAA0604027.1"/>
    <property type="molecule type" value="Genomic_DNA"/>
</dbReference>
<comment type="similarity">
    <text evidence="1 9">Belongs to the selenophosphate synthase 1 family. Class I subfamily.</text>
</comment>
<dbReference type="SUPFAM" id="SSF55326">
    <property type="entry name" value="PurM N-terminal domain-like"/>
    <property type="match status" value="1"/>
</dbReference>
<dbReference type="InterPro" id="IPR016188">
    <property type="entry name" value="PurM-like_N"/>
</dbReference>
<keyword evidence="3 9" id="KW-0479">Metal-binding</keyword>
<keyword evidence="4 9" id="KW-0547">Nucleotide-binding</keyword>
<evidence type="ECO:0000256" key="2">
    <source>
        <dbReference type="ARBA" id="ARBA00022679"/>
    </source>
</evidence>
<feature type="binding site" description="in other chain" evidence="9">
    <location>
        <begin position="47"/>
        <end position="49"/>
    </location>
    <ligand>
        <name>ATP</name>
        <dbReference type="ChEBI" id="CHEBI:30616"/>
        <note>ligand shared between dimeric partners</note>
    </ligand>
</feature>
<dbReference type="Gene3D" id="3.30.1330.10">
    <property type="entry name" value="PurM-like, N-terminal domain"/>
    <property type="match status" value="1"/>
</dbReference>
<keyword evidence="5 9" id="KW-0418">Kinase</keyword>
<dbReference type="EC" id="2.7.9.3" evidence="9"/>
<reference evidence="13" key="1">
    <citation type="journal article" date="2019" name="Int. J. Syst. Evol. Microbiol.">
        <title>The Global Catalogue of Microorganisms (GCM) 10K type strain sequencing project: providing services to taxonomists for standard genome sequencing and annotation.</title>
        <authorList>
            <consortium name="The Broad Institute Genomics Platform"/>
            <consortium name="The Broad Institute Genome Sequencing Center for Infectious Disease"/>
            <person name="Wu L."/>
            <person name="Ma J."/>
        </authorList>
    </citation>
    <scope>NUCLEOTIDE SEQUENCE [LARGE SCALE GENOMIC DNA]</scope>
    <source>
        <strain evidence="13">JCM 15395</strain>
    </source>
</reference>
<comment type="function">
    <text evidence="9">Synthesizes selenophosphate from selenide and ATP.</text>
</comment>
<feature type="binding site" evidence="9">
    <location>
        <position position="90"/>
    </location>
    <ligand>
        <name>Mg(2+)</name>
        <dbReference type="ChEBI" id="CHEBI:18420"/>
    </ligand>
</feature>
<evidence type="ECO:0000313" key="13">
    <source>
        <dbReference type="Proteomes" id="UP001500866"/>
    </source>
</evidence>
<accession>A0ABP3RAY8</accession>
<feature type="domain" description="PurM-like C-terminal" evidence="11">
    <location>
        <begin position="168"/>
        <end position="347"/>
    </location>
</feature>
<dbReference type="InterPro" id="IPR036921">
    <property type="entry name" value="PurM-like_N_sf"/>
</dbReference>
<comment type="subunit">
    <text evidence="9">Homodimer.</text>
</comment>
<keyword evidence="6 9" id="KW-0067">ATP-binding</keyword>
<dbReference type="InterPro" id="IPR036676">
    <property type="entry name" value="PurM-like_C_sf"/>
</dbReference>
<feature type="domain" description="PurM-like N-terminal" evidence="10">
    <location>
        <begin position="49"/>
        <end position="156"/>
    </location>
</feature>